<reference evidence="3" key="1">
    <citation type="submission" date="2023-08" db="EMBL/GenBank/DDBJ databases">
        <title>Nitrogen cycling bacteria in agricultural field soils.</title>
        <authorList>
            <person name="Jang J."/>
        </authorList>
    </citation>
    <scope>NUCLEOTIDE SEQUENCE</scope>
    <source>
        <strain evidence="3">PS3-36</strain>
    </source>
</reference>
<keyword evidence="4" id="KW-1185">Reference proteome</keyword>
<dbReference type="AlphaFoldDB" id="A0AA90TR87"/>
<dbReference type="EMBL" id="JAVGVR010000001">
    <property type="protein sequence ID" value="MDQ6599236.1"/>
    <property type="molecule type" value="Genomic_DNA"/>
</dbReference>
<feature type="domain" description="SHOCT" evidence="1">
    <location>
        <begin position="141"/>
        <end position="168"/>
    </location>
</feature>
<protein>
    <submittedName>
        <fullName evidence="3">SHOCT domain-containing protein</fullName>
    </submittedName>
</protein>
<dbReference type="InterPro" id="IPR018649">
    <property type="entry name" value="SHOCT"/>
</dbReference>
<evidence type="ECO:0000313" key="4">
    <source>
        <dbReference type="Proteomes" id="UP001178888"/>
    </source>
</evidence>
<name>A0AA90TR87_9BACI</name>
<organism evidence="3 4">
    <name type="scientific">Bacillus salipaludis</name>
    <dbReference type="NCBI Taxonomy" id="2547811"/>
    <lineage>
        <taxon>Bacteria</taxon>
        <taxon>Bacillati</taxon>
        <taxon>Bacillota</taxon>
        <taxon>Bacilli</taxon>
        <taxon>Bacillales</taxon>
        <taxon>Bacillaceae</taxon>
        <taxon>Bacillus</taxon>
    </lineage>
</organism>
<feature type="domain" description="YokE-like PH" evidence="2">
    <location>
        <begin position="47"/>
        <end position="118"/>
    </location>
</feature>
<dbReference type="RefSeq" id="WP_208025406.1">
    <property type="nucleotide sequence ID" value="NZ_JAVGVR010000001.1"/>
</dbReference>
<evidence type="ECO:0000259" key="1">
    <source>
        <dbReference type="Pfam" id="PF09851"/>
    </source>
</evidence>
<comment type="caution">
    <text evidence="3">The sequence shown here is derived from an EMBL/GenBank/DDBJ whole genome shotgun (WGS) entry which is preliminary data.</text>
</comment>
<gene>
    <name evidence="3" type="ORF">RCG21_23360</name>
</gene>
<proteinExistence type="predicted"/>
<dbReference type="InterPro" id="IPR039519">
    <property type="entry name" value="YokE-like_PH"/>
</dbReference>
<accession>A0AA90TR87</accession>
<evidence type="ECO:0000313" key="3">
    <source>
        <dbReference type="EMBL" id="MDQ6599236.1"/>
    </source>
</evidence>
<dbReference type="Proteomes" id="UP001178888">
    <property type="component" value="Unassembled WGS sequence"/>
</dbReference>
<dbReference type="Pfam" id="PF14470">
    <property type="entry name" value="bPH_3"/>
    <property type="match status" value="1"/>
</dbReference>
<sequence>MDTIQETIKLAGWGRKKAMEKQIALFENGLQKGEKLLGVGASYPKPTQQIYVTDKRIIVHKIEGILENKKTEIPIPSISSINANTKGLGANIDIVASNNKASIEHLHLHIAQELKKIIDSLLIPPSEQFAPIEHTPVDVTEQIKKLAELRDTGILTDEEFSAKKKQLLGI</sequence>
<evidence type="ECO:0000259" key="2">
    <source>
        <dbReference type="Pfam" id="PF14470"/>
    </source>
</evidence>
<dbReference type="Pfam" id="PF09851">
    <property type="entry name" value="SHOCT"/>
    <property type="match status" value="1"/>
</dbReference>